<dbReference type="GO" id="GO:0008609">
    <property type="term" value="F:alkylglycerone-phosphate synthase activity"/>
    <property type="evidence" value="ECO:0007669"/>
    <property type="project" value="InterPro"/>
</dbReference>
<feature type="binding site" evidence="5">
    <location>
        <begin position="203"/>
        <end position="209"/>
    </location>
    <ligand>
        <name>FAD</name>
        <dbReference type="ChEBI" id="CHEBI:57692"/>
    </ligand>
</feature>
<accession>A0A150QPK9</accession>
<evidence type="ECO:0000256" key="1">
    <source>
        <dbReference type="ARBA" id="ARBA00008000"/>
    </source>
</evidence>
<dbReference type="Gene3D" id="1.10.45.10">
    <property type="entry name" value="Vanillyl-alcohol Oxidase, Chain A, domain 4"/>
    <property type="match status" value="1"/>
</dbReference>
<organism evidence="9 10">
    <name type="scientific">Sorangium cellulosum</name>
    <name type="common">Polyangium cellulosum</name>
    <dbReference type="NCBI Taxonomy" id="56"/>
    <lineage>
        <taxon>Bacteria</taxon>
        <taxon>Pseudomonadati</taxon>
        <taxon>Myxococcota</taxon>
        <taxon>Polyangia</taxon>
        <taxon>Polyangiales</taxon>
        <taxon>Polyangiaceae</taxon>
        <taxon>Sorangium</taxon>
    </lineage>
</organism>
<comment type="cofactor">
    <cofactor evidence="5">
        <name>FAD</name>
        <dbReference type="ChEBI" id="CHEBI:57692"/>
    </cofactor>
</comment>
<feature type="site" description="Important for enzyme activity" evidence="6">
    <location>
        <position position="254"/>
    </location>
</feature>
<dbReference type="Pfam" id="PF01565">
    <property type="entry name" value="FAD_binding_4"/>
    <property type="match status" value="1"/>
</dbReference>
<reference evidence="9 10" key="1">
    <citation type="submission" date="2014-02" db="EMBL/GenBank/DDBJ databases">
        <title>The small core and large imbalanced accessory genome model reveals a collaborative survival strategy of Sorangium cellulosum strains in nature.</title>
        <authorList>
            <person name="Han K."/>
            <person name="Peng R."/>
            <person name="Blom J."/>
            <person name="Li Y.-Z."/>
        </authorList>
    </citation>
    <scope>NUCLEOTIDE SEQUENCE [LARGE SCALE GENOMIC DNA]</scope>
    <source>
        <strain evidence="9 10">So0008-312</strain>
    </source>
</reference>
<dbReference type="Gene3D" id="3.30.43.10">
    <property type="entry name" value="Uridine Diphospho-n-acetylenolpyruvylglucosamine Reductase, domain 2"/>
    <property type="match status" value="1"/>
</dbReference>
<dbReference type="Gene3D" id="3.30.70.3450">
    <property type="match status" value="1"/>
</dbReference>
<feature type="domain" description="FAD-binding PCMH-type" evidence="8">
    <location>
        <begin position="44"/>
        <end position="219"/>
    </location>
</feature>
<keyword evidence="2" id="KW-0285">Flavoprotein</keyword>
<dbReference type="InterPro" id="IPR016167">
    <property type="entry name" value="FAD-bd_PCMH_sub1"/>
</dbReference>
<gene>
    <name evidence="9" type="ORF">BE15_06185</name>
</gene>
<evidence type="ECO:0000259" key="8">
    <source>
        <dbReference type="PROSITE" id="PS51387"/>
    </source>
</evidence>
<name>A0A150QPK9_SORCE</name>
<evidence type="ECO:0000256" key="3">
    <source>
        <dbReference type="ARBA" id="ARBA00022827"/>
    </source>
</evidence>
<dbReference type="AlphaFoldDB" id="A0A150QPK9"/>
<feature type="region of interest" description="Disordered" evidence="7">
    <location>
        <begin position="273"/>
        <end position="296"/>
    </location>
</feature>
<dbReference type="InterPro" id="IPR016171">
    <property type="entry name" value="Vanillyl_alc_oxidase_C-sub2"/>
</dbReference>
<evidence type="ECO:0000256" key="7">
    <source>
        <dbReference type="SAM" id="MobiDB-lite"/>
    </source>
</evidence>
<keyword evidence="3 5" id="KW-0274">FAD</keyword>
<dbReference type="PANTHER" id="PTHR46568">
    <property type="entry name" value="ALKYLDIHYDROXYACETONEPHOSPHATE SYNTHASE, PEROXISOMAL"/>
    <property type="match status" value="1"/>
</dbReference>
<comment type="similarity">
    <text evidence="1">Belongs to the FAD-binding oxidoreductase/transferase type 4 family.</text>
</comment>
<dbReference type="InterPro" id="IPR004113">
    <property type="entry name" value="FAD-bd_oxidored_4_C"/>
</dbReference>
<evidence type="ECO:0000313" key="10">
    <source>
        <dbReference type="Proteomes" id="UP000075260"/>
    </source>
</evidence>
<comment type="caution">
    <text evidence="9">The sequence shown here is derived from an EMBL/GenBank/DDBJ whole genome shotgun (WGS) entry which is preliminary data.</text>
</comment>
<dbReference type="GO" id="GO:0071949">
    <property type="term" value="F:FAD binding"/>
    <property type="evidence" value="ECO:0007669"/>
    <property type="project" value="InterPro"/>
</dbReference>
<dbReference type="InterPro" id="IPR036318">
    <property type="entry name" value="FAD-bd_PCMH-like_sf"/>
</dbReference>
<dbReference type="OrthoDB" id="9811557at2"/>
<dbReference type="Proteomes" id="UP000075260">
    <property type="component" value="Unassembled WGS sequence"/>
</dbReference>
<dbReference type="InterPro" id="IPR016164">
    <property type="entry name" value="FAD-linked_Oxase-like_C"/>
</dbReference>
<dbReference type="PANTHER" id="PTHR46568:SF1">
    <property type="entry name" value="ALKYLDIHYDROXYACETONEPHOSPHATE SYNTHASE, PEROXISOMAL"/>
    <property type="match status" value="1"/>
</dbReference>
<dbReference type="InterPro" id="IPR025650">
    <property type="entry name" value="Alkyl-DHAP_Synthase"/>
</dbReference>
<evidence type="ECO:0000256" key="2">
    <source>
        <dbReference type="ARBA" id="ARBA00022630"/>
    </source>
</evidence>
<feature type="active site" description="Proton donor/acceptor" evidence="4">
    <location>
        <position position="433"/>
    </location>
</feature>
<dbReference type="EMBL" id="JEMA01000439">
    <property type="protein sequence ID" value="KYF69945.1"/>
    <property type="molecule type" value="Genomic_DNA"/>
</dbReference>
<evidence type="ECO:0000256" key="5">
    <source>
        <dbReference type="PIRSR" id="PIRSR625650-3"/>
    </source>
</evidence>
<evidence type="ECO:0000313" key="9">
    <source>
        <dbReference type="EMBL" id="KYF69945.1"/>
    </source>
</evidence>
<dbReference type="InterPro" id="IPR016166">
    <property type="entry name" value="FAD-bd_PCMH"/>
</dbReference>
<evidence type="ECO:0000256" key="6">
    <source>
        <dbReference type="PIRSR" id="PIRSR625650-4"/>
    </source>
</evidence>
<protein>
    <submittedName>
        <fullName evidence="9">Alkyl-dihydroxyacetonephosphate synthase</fullName>
    </submittedName>
</protein>
<dbReference type="InterPro" id="IPR016169">
    <property type="entry name" value="FAD-bd_PCMH_sub2"/>
</dbReference>
<sequence>MSFEAAIARALPGIPRSTSPVDQIAYARDLWPRHHLAVTEGRIAEHRPGMIVWPASTEEVAQVVRFCADEGLPLVPYGAGSGVCGGVLPDDRTVVLDLKRLSRRRAIDRQGPSVEIEAGALGIRFEEELNAEGFTLGHFPSSILCSTVGGWVAARSAGQCSGRYGKIEDMVASLECVVGRGEIVRLDRRTHGPDLTPLLIGSEGVLGVVTAATLRLHPAPPARAFAAFSFPSLEAGWDAMREMFQAGLRPAVSRLYDPFDSFMARLGAVRRQRANAGADDEPTEGAAARPHSARGPGAGAAVLRGLLRAPGLLNQVVDAVGSRVLRGATLILIFEGTARASAEDLARASAIAERAGARSLGEEPARHWLAHRYSVSYRQAPVFMAGAFSDTMEVAAPWSRLGALYRAVRGALGRHVFVMAHLSHAYPDGCSIYFTFAGSAPSVAAAEAKYDAAWRAALDAAIDAGGTLSHHHGVGRSKAPRLGAELGLGADVVRALRGVFDPAGIMNPGNLLPREAASAARRPAPPPPASPALDRDALLVHAAGAARLGDVERALEPLGLTLALDGDAAPLELTIDAWIAAGAPGAPDPWSDPVDHLVAGFTARLASGAELTVRPAPRRAVGPDLFSLFLGVKGRVGEITSVHLRAHGASRPRALPTSLPRQPPLGDAEAAWLDAVVNAARAVR</sequence>
<dbReference type="SUPFAM" id="SSF55103">
    <property type="entry name" value="FAD-linked oxidases, C-terminal domain"/>
    <property type="match status" value="1"/>
</dbReference>
<dbReference type="GO" id="GO:0008610">
    <property type="term" value="P:lipid biosynthetic process"/>
    <property type="evidence" value="ECO:0007669"/>
    <property type="project" value="InterPro"/>
</dbReference>
<dbReference type="Pfam" id="PF02913">
    <property type="entry name" value="FAD-oxidase_C"/>
    <property type="match status" value="1"/>
</dbReference>
<dbReference type="PROSITE" id="PS51387">
    <property type="entry name" value="FAD_PCMH"/>
    <property type="match status" value="1"/>
</dbReference>
<dbReference type="InterPro" id="IPR006094">
    <property type="entry name" value="Oxid_FAD_bind_N"/>
</dbReference>
<dbReference type="RefSeq" id="WP_061607970.1">
    <property type="nucleotide sequence ID" value="NZ_JEMA01000439.1"/>
</dbReference>
<dbReference type="Gene3D" id="3.30.300.330">
    <property type="match status" value="1"/>
</dbReference>
<proteinExistence type="inferred from homology"/>
<dbReference type="SUPFAM" id="SSF56176">
    <property type="entry name" value="FAD-binding/transporter-associated domain-like"/>
    <property type="match status" value="2"/>
</dbReference>
<evidence type="ECO:0000256" key="4">
    <source>
        <dbReference type="PIRSR" id="PIRSR625650-1"/>
    </source>
</evidence>
<dbReference type="Gene3D" id="3.30.465.10">
    <property type="match status" value="2"/>
</dbReference>